<keyword evidence="3" id="KW-1185">Reference proteome</keyword>
<evidence type="ECO:0000256" key="1">
    <source>
        <dbReference type="SAM" id="Phobius"/>
    </source>
</evidence>
<accession>G8LXP0</accession>
<feature type="transmembrane region" description="Helical" evidence="1">
    <location>
        <begin position="9"/>
        <end position="29"/>
    </location>
</feature>
<dbReference type="EMBL" id="CP003065">
    <property type="protein sequence ID" value="AEV67751.1"/>
    <property type="molecule type" value="Genomic_DNA"/>
</dbReference>
<sequence length="194" mass="22809" precursor="true">MGVLKNKKVIVIFLVVLAIIILTYTQYIAPISFSIESVNWYITDQMEFDSIKYMYTENFPDPDIQYINEFAELPSENPNDYMKVFYNIKVKNKSLFDVVGIESLVDEIYKYKDRFLYSVSSSHTLSNSVDRFSNSMIYCDLYIYVAGLSENEREELLKSLSLKLIYKTNFWGTRTENVNTKNVNRFINSPYIED</sequence>
<dbReference type="OrthoDB" id="9794508at2"/>
<organism evidence="2 3">
    <name type="scientific">Acetivibrio clariflavus (strain DSM 19732 / NBRC 101661 / EBR45)</name>
    <name type="common">Clostridium clariflavum</name>
    <dbReference type="NCBI Taxonomy" id="720554"/>
    <lineage>
        <taxon>Bacteria</taxon>
        <taxon>Bacillati</taxon>
        <taxon>Bacillota</taxon>
        <taxon>Clostridia</taxon>
        <taxon>Eubacteriales</taxon>
        <taxon>Oscillospiraceae</taxon>
        <taxon>Acetivibrio</taxon>
    </lineage>
</organism>
<proteinExistence type="predicted"/>
<dbReference type="STRING" id="720554.Clocl_1076"/>
<reference evidence="3" key="1">
    <citation type="submission" date="2011-12" db="EMBL/GenBank/DDBJ databases">
        <title>Complete sequence of Clostridium clariflavum DSM 19732.</title>
        <authorList>
            <consortium name="US DOE Joint Genome Institute"/>
            <person name="Lucas S."/>
            <person name="Han J."/>
            <person name="Lapidus A."/>
            <person name="Cheng J.-F."/>
            <person name="Goodwin L."/>
            <person name="Pitluck S."/>
            <person name="Peters L."/>
            <person name="Teshima H."/>
            <person name="Detter J.C."/>
            <person name="Han C."/>
            <person name="Tapia R."/>
            <person name="Land M."/>
            <person name="Hauser L."/>
            <person name="Kyrpides N."/>
            <person name="Ivanova N."/>
            <person name="Pagani I."/>
            <person name="Kitzmiller T."/>
            <person name="Lynd L."/>
            <person name="Izquierdo J."/>
            <person name="Woyke T."/>
        </authorList>
    </citation>
    <scope>NUCLEOTIDE SEQUENCE [LARGE SCALE GENOMIC DNA]</scope>
    <source>
        <strain evidence="3">DSM 19732 / NBRC 101661 / EBR45</strain>
    </source>
</reference>
<reference evidence="2 3" key="2">
    <citation type="journal article" date="2012" name="Stand. Genomic Sci.">
        <title>Complete Genome Sequence of Clostridium clariflavum DSM 19732.</title>
        <authorList>
            <person name="Izquierdo J.A."/>
            <person name="Goodwin L."/>
            <person name="Davenport K.W."/>
            <person name="Teshima H."/>
            <person name="Bruce D."/>
            <person name="Detter C."/>
            <person name="Tapia R."/>
            <person name="Han S."/>
            <person name="Land M."/>
            <person name="Hauser L."/>
            <person name="Jeffries C.D."/>
            <person name="Han J."/>
            <person name="Pitluck S."/>
            <person name="Nolan M."/>
            <person name="Chen A."/>
            <person name="Huntemann M."/>
            <person name="Mavromatis K."/>
            <person name="Mikhailova N."/>
            <person name="Liolios K."/>
            <person name="Woyke T."/>
            <person name="Lynd L.R."/>
        </authorList>
    </citation>
    <scope>NUCLEOTIDE SEQUENCE [LARGE SCALE GENOMIC DNA]</scope>
    <source>
        <strain evidence="3">DSM 19732 / NBRC 101661 / EBR45</strain>
    </source>
</reference>
<gene>
    <name evidence="2" type="ordered locus">Clocl_1076</name>
</gene>
<evidence type="ECO:0000313" key="3">
    <source>
        <dbReference type="Proteomes" id="UP000005435"/>
    </source>
</evidence>
<keyword evidence="1" id="KW-0472">Membrane</keyword>
<dbReference type="RefSeq" id="WP_014254369.1">
    <property type="nucleotide sequence ID" value="NC_016627.1"/>
</dbReference>
<dbReference type="HOGENOM" id="CLU_1400352_0_0_9"/>
<evidence type="ECO:0000313" key="2">
    <source>
        <dbReference type="EMBL" id="AEV67751.1"/>
    </source>
</evidence>
<keyword evidence="1" id="KW-0812">Transmembrane</keyword>
<name>G8LXP0_ACECE</name>
<dbReference type="AlphaFoldDB" id="G8LXP0"/>
<dbReference type="Proteomes" id="UP000005435">
    <property type="component" value="Chromosome"/>
</dbReference>
<protein>
    <submittedName>
        <fullName evidence="2">Uncharacterized protein</fullName>
    </submittedName>
</protein>
<keyword evidence="1" id="KW-1133">Transmembrane helix</keyword>
<dbReference type="KEGG" id="ccl:Clocl_1076"/>